<dbReference type="InterPro" id="IPR011009">
    <property type="entry name" value="Kinase-like_dom_sf"/>
</dbReference>
<dbReference type="InterPro" id="IPR001245">
    <property type="entry name" value="Ser-Thr/Tyr_kinase_cat_dom"/>
</dbReference>
<feature type="domain" description="Protein kinase" evidence="2">
    <location>
        <begin position="60"/>
        <end position="332"/>
    </location>
</feature>
<feature type="compositionally biased region" description="Polar residues" evidence="1">
    <location>
        <begin position="448"/>
        <end position="457"/>
    </location>
</feature>
<feature type="compositionally biased region" description="Acidic residues" evidence="1">
    <location>
        <begin position="335"/>
        <end position="394"/>
    </location>
</feature>
<dbReference type="Proteomes" id="UP001292094">
    <property type="component" value="Unassembled WGS sequence"/>
</dbReference>
<dbReference type="GO" id="GO:0004672">
    <property type="term" value="F:protein kinase activity"/>
    <property type="evidence" value="ECO:0007669"/>
    <property type="project" value="InterPro"/>
</dbReference>
<dbReference type="SMART" id="SM00220">
    <property type="entry name" value="S_TKc"/>
    <property type="match status" value="1"/>
</dbReference>
<dbReference type="SUPFAM" id="SSF56112">
    <property type="entry name" value="Protein kinase-like (PK-like)"/>
    <property type="match status" value="1"/>
</dbReference>
<dbReference type="AlphaFoldDB" id="A0AAE1UIN3"/>
<dbReference type="InterPro" id="IPR000719">
    <property type="entry name" value="Prot_kinase_dom"/>
</dbReference>
<dbReference type="PROSITE" id="PS50011">
    <property type="entry name" value="PROTEIN_KINASE_DOM"/>
    <property type="match status" value="1"/>
</dbReference>
<feature type="region of interest" description="Disordered" evidence="1">
    <location>
        <begin position="327"/>
        <end position="395"/>
    </location>
</feature>
<feature type="region of interest" description="Disordered" evidence="1">
    <location>
        <begin position="448"/>
        <end position="467"/>
    </location>
</feature>
<feature type="compositionally biased region" description="Basic and acidic residues" evidence="1">
    <location>
        <begin position="458"/>
        <end position="467"/>
    </location>
</feature>
<evidence type="ECO:0000313" key="4">
    <source>
        <dbReference type="Proteomes" id="UP001292094"/>
    </source>
</evidence>
<keyword evidence="4" id="KW-1185">Reference proteome</keyword>
<evidence type="ECO:0000313" key="3">
    <source>
        <dbReference type="EMBL" id="KAK4321711.1"/>
    </source>
</evidence>
<proteinExistence type="predicted"/>
<sequence length="467" mass="51805">MATPAPNYTQQGKSLGKVGQLLPGFSKADARNLPRVDIFMIVGFFQELRHPAMKHIKMQRSAGEDYGDDAVGSAYQQEFTTMKNKLLTADEIRAEVEEVRPLVTSSGRKCYLVLYRSQQAIQKIHQYTNDPEALRYEAWALEKVGGRGGVPKLLVAATDAPMLVMSCVEGESISCLHQREERLSLKEWLKIFQAAATSLAQVHEAGLIHYNIHGGNILVKEEVGGCYSASIIELGLACLGGTQTISNNATQDITNTLEMVSSDNKMDRYDVYSLGLLMSAIMITPECPSIIRQLIKCTIHHNVNRRPTMASLASSLQRCVEELDNLSTNPFSSCDTEDEDTGTDTQDDFNTDTEDDFNNDPDDFNTDTQDDFNTDTQDDFNTDTQDDFNTDTDEMTSTPILTRRTLALLTPQMKNPVQTTPQLFLPAPTSPVISLTRDSVPPAPVIGSQRQKFQGQCENHDDISTNE</sequence>
<dbReference type="Gene3D" id="1.10.510.10">
    <property type="entry name" value="Transferase(Phosphotransferase) domain 1"/>
    <property type="match status" value="1"/>
</dbReference>
<dbReference type="EMBL" id="JAWZYT010000562">
    <property type="protein sequence ID" value="KAK4321711.1"/>
    <property type="molecule type" value="Genomic_DNA"/>
</dbReference>
<accession>A0AAE1UIN3</accession>
<comment type="caution">
    <text evidence="3">The sequence shown here is derived from an EMBL/GenBank/DDBJ whole genome shotgun (WGS) entry which is preliminary data.</text>
</comment>
<dbReference type="GO" id="GO:0005524">
    <property type="term" value="F:ATP binding"/>
    <property type="evidence" value="ECO:0007669"/>
    <property type="project" value="InterPro"/>
</dbReference>
<dbReference type="Pfam" id="PF07714">
    <property type="entry name" value="PK_Tyr_Ser-Thr"/>
    <property type="match status" value="1"/>
</dbReference>
<name>A0AAE1UIN3_9EUCA</name>
<reference evidence="3" key="1">
    <citation type="submission" date="2023-11" db="EMBL/GenBank/DDBJ databases">
        <title>Genome assemblies of two species of porcelain crab, Petrolisthes cinctipes and Petrolisthes manimaculis (Anomura: Porcellanidae).</title>
        <authorList>
            <person name="Angst P."/>
        </authorList>
    </citation>
    <scope>NUCLEOTIDE SEQUENCE</scope>
    <source>
        <strain evidence="3">PB745_02</strain>
        <tissue evidence="3">Gill</tissue>
    </source>
</reference>
<organism evidence="3 4">
    <name type="scientific">Petrolisthes manimaculis</name>
    <dbReference type="NCBI Taxonomy" id="1843537"/>
    <lineage>
        <taxon>Eukaryota</taxon>
        <taxon>Metazoa</taxon>
        <taxon>Ecdysozoa</taxon>
        <taxon>Arthropoda</taxon>
        <taxon>Crustacea</taxon>
        <taxon>Multicrustacea</taxon>
        <taxon>Malacostraca</taxon>
        <taxon>Eumalacostraca</taxon>
        <taxon>Eucarida</taxon>
        <taxon>Decapoda</taxon>
        <taxon>Pleocyemata</taxon>
        <taxon>Anomura</taxon>
        <taxon>Galatheoidea</taxon>
        <taxon>Porcellanidae</taxon>
        <taxon>Petrolisthes</taxon>
    </lineage>
</organism>
<evidence type="ECO:0000259" key="2">
    <source>
        <dbReference type="PROSITE" id="PS50011"/>
    </source>
</evidence>
<protein>
    <recommendedName>
        <fullName evidence="2">Protein kinase domain-containing protein</fullName>
    </recommendedName>
</protein>
<evidence type="ECO:0000256" key="1">
    <source>
        <dbReference type="SAM" id="MobiDB-lite"/>
    </source>
</evidence>
<gene>
    <name evidence="3" type="ORF">Pmani_007508</name>
</gene>